<reference evidence="2 3" key="1">
    <citation type="submission" date="2018-09" db="EMBL/GenBank/DDBJ databases">
        <title>A high-quality reference genome of wild soybean provides a powerful tool to mine soybean genomes.</title>
        <authorList>
            <person name="Xie M."/>
            <person name="Chung C.Y.L."/>
            <person name="Li M.-W."/>
            <person name="Wong F.-L."/>
            <person name="Chan T.-F."/>
            <person name="Lam H.-M."/>
        </authorList>
    </citation>
    <scope>NUCLEOTIDE SEQUENCE [LARGE SCALE GENOMIC DNA]</scope>
    <source>
        <strain evidence="3">cv. W05</strain>
        <tissue evidence="2">Hypocotyl of etiolated seedlings</tissue>
    </source>
</reference>
<accession>A0A445IIQ3</accession>
<feature type="signal peptide" evidence="1">
    <location>
        <begin position="1"/>
        <end position="28"/>
    </location>
</feature>
<evidence type="ECO:0008006" key="4">
    <source>
        <dbReference type="Google" id="ProtNLM"/>
    </source>
</evidence>
<comment type="caution">
    <text evidence="2">The sequence shown here is derived from an EMBL/GenBank/DDBJ whole genome shotgun (WGS) entry which is preliminary data.</text>
</comment>
<sequence length="81" mass="8869">MKVSLRPCFLLALILPIFSILMVSQTVANHTCSLIVYYSDKCDIVSCTNACVDYTGFYTAAGLCFPDGCHCEYDCPPTTLS</sequence>
<gene>
    <name evidence="2" type="ORF">D0Y65_026041</name>
</gene>
<protein>
    <recommendedName>
        <fullName evidence="4">Defensin-like protein</fullName>
    </recommendedName>
</protein>
<evidence type="ECO:0000313" key="2">
    <source>
        <dbReference type="EMBL" id="RZB85762.1"/>
    </source>
</evidence>
<keyword evidence="1" id="KW-0732">Signal</keyword>
<proteinExistence type="predicted"/>
<organism evidence="2 3">
    <name type="scientific">Glycine soja</name>
    <name type="common">Wild soybean</name>
    <dbReference type="NCBI Taxonomy" id="3848"/>
    <lineage>
        <taxon>Eukaryota</taxon>
        <taxon>Viridiplantae</taxon>
        <taxon>Streptophyta</taxon>
        <taxon>Embryophyta</taxon>
        <taxon>Tracheophyta</taxon>
        <taxon>Spermatophyta</taxon>
        <taxon>Magnoliopsida</taxon>
        <taxon>eudicotyledons</taxon>
        <taxon>Gunneridae</taxon>
        <taxon>Pentapetalae</taxon>
        <taxon>rosids</taxon>
        <taxon>fabids</taxon>
        <taxon>Fabales</taxon>
        <taxon>Fabaceae</taxon>
        <taxon>Papilionoideae</taxon>
        <taxon>50 kb inversion clade</taxon>
        <taxon>NPAAA clade</taxon>
        <taxon>indigoferoid/millettioid clade</taxon>
        <taxon>Phaseoleae</taxon>
        <taxon>Glycine</taxon>
        <taxon>Glycine subgen. Soja</taxon>
    </lineage>
</organism>
<evidence type="ECO:0000313" key="3">
    <source>
        <dbReference type="Proteomes" id="UP000289340"/>
    </source>
</evidence>
<feature type="chain" id="PRO_5019071131" description="Defensin-like protein" evidence="1">
    <location>
        <begin position="29"/>
        <end position="81"/>
    </location>
</feature>
<name>A0A445IIQ3_GLYSO</name>
<dbReference type="EMBL" id="QZWG01000010">
    <property type="protein sequence ID" value="RZB85762.1"/>
    <property type="molecule type" value="Genomic_DNA"/>
</dbReference>
<evidence type="ECO:0000256" key="1">
    <source>
        <dbReference type="SAM" id="SignalP"/>
    </source>
</evidence>
<keyword evidence="3" id="KW-1185">Reference proteome</keyword>
<dbReference type="Proteomes" id="UP000289340">
    <property type="component" value="Chromosome 10"/>
</dbReference>
<dbReference type="AlphaFoldDB" id="A0A445IIQ3"/>